<gene>
    <name evidence="1" type="ORF">C0V70_17525</name>
</gene>
<reference evidence="1 2" key="1">
    <citation type="submission" date="2018-01" db="EMBL/GenBank/DDBJ databases">
        <title>Complete genome sequence of Bacteriovorax stolpii DSM12778.</title>
        <authorList>
            <person name="Tang B."/>
            <person name="Chang J."/>
        </authorList>
    </citation>
    <scope>NUCLEOTIDE SEQUENCE [LARGE SCALE GENOMIC DNA]</scope>
    <source>
        <strain evidence="1 2">DSM 12778</strain>
    </source>
</reference>
<sequence length="181" mass="21476">MTTKFKNIKDSTSEDWKAIDQSYYELRDQLPNRLIETLRQLDTIQGALPVSRLEHSLQAATRARRDNKSDEYVFTALFHDIGSYFTHVNHAEISAAMIRPYVSEDLHWMILHHEIFQSYHYFDKIGLDKNARDQFVSHRLYEATVEFCEKYDAPSWDAAYDSLRLEEFYDLVDSVTKNKRR</sequence>
<organism evidence="1 2">
    <name type="scientific">Bacteriovorax stolpii</name>
    <name type="common">Bdellovibrio stolpii</name>
    <dbReference type="NCBI Taxonomy" id="960"/>
    <lineage>
        <taxon>Bacteria</taxon>
        <taxon>Pseudomonadati</taxon>
        <taxon>Bdellovibrionota</taxon>
        <taxon>Bacteriovoracia</taxon>
        <taxon>Bacteriovoracales</taxon>
        <taxon>Bacteriovoracaceae</taxon>
        <taxon>Bacteriovorax</taxon>
    </lineage>
</organism>
<protein>
    <submittedName>
        <fullName evidence="1">Phosphohydrolase</fullName>
    </submittedName>
</protein>
<dbReference type="Proteomes" id="UP000235584">
    <property type="component" value="Chromosome"/>
</dbReference>
<evidence type="ECO:0000313" key="1">
    <source>
        <dbReference type="EMBL" id="AUN99871.1"/>
    </source>
</evidence>
<dbReference type="Pfam" id="PF01966">
    <property type="entry name" value="HD"/>
    <property type="match status" value="1"/>
</dbReference>
<keyword evidence="1" id="KW-0378">Hydrolase</keyword>
<dbReference type="EMBL" id="CP025704">
    <property type="protein sequence ID" value="AUN99871.1"/>
    <property type="molecule type" value="Genomic_DNA"/>
</dbReference>
<dbReference type="InterPro" id="IPR052567">
    <property type="entry name" value="OP_Dioxygenase"/>
</dbReference>
<keyword evidence="2" id="KW-1185">Reference proteome</keyword>
<dbReference type="PANTHER" id="PTHR40202:SF1">
    <property type="entry name" value="HD DOMAIN-CONTAINING PROTEIN"/>
    <property type="match status" value="1"/>
</dbReference>
<dbReference type="GO" id="GO:0016787">
    <property type="term" value="F:hydrolase activity"/>
    <property type="evidence" value="ECO:0007669"/>
    <property type="project" value="UniProtKB-KW"/>
</dbReference>
<dbReference type="RefSeq" id="WP_102245160.1">
    <property type="nucleotide sequence ID" value="NZ_CP025704.1"/>
</dbReference>
<dbReference type="AlphaFoldDB" id="A0A2K9NWI7"/>
<dbReference type="SUPFAM" id="SSF109604">
    <property type="entry name" value="HD-domain/PDEase-like"/>
    <property type="match status" value="1"/>
</dbReference>
<proteinExistence type="predicted"/>
<dbReference type="Gene3D" id="1.10.3210.10">
    <property type="entry name" value="Hypothetical protein af1432"/>
    <property type="match status" value="1"/>
</dbReference>
<evidence type="ECO:0000313" key="2">
    <source>
        <dbReference type="Proteomes" id="UP000235584"/>
    </source>
</evidence>
<dbReference type="PANTHER" id="PTHR40202">
    <property type="match status" value="1"/>
</dbReference>
<dbReference type="InterPro" id="IPR006674">
    <property type="entry name" value="HD_domain"/>
</dbReference>
<accession>A0A2K9NWI7</accession>
<dbReference type="OrthoDB" id="9802857at2"/>
<name>A0A2K9NWI7_BACTC</name>
<dbReference type="KEGG" id="bsto:C0V70_17525"/>